<reference evidence="2 3" key="1">
    <citation type="submission" date="2024-05" db="EMBL/GenBank/DDBJ databases">
        <authorList>
            <person name="Wallberg A."/>
        </authorList>
    </citation>
    <scope>NUCLEOTIDE SEQUENCE [LARGE SCALE GENOMIC DNA]</scope>
</reference>
<evidence type="ECO:0000259" key="1">
    <source>
        <dbReference type="Pfam" id="PF18738"/>
    </source>
</evidence>
<evidence type="ECO:0000313" key="2">
    <source>
        <dbReference type="EMBL" id="CAL4126166.1"/>
    </source>
</evidence>
<dbReference type="InterPro" id="IPR041249">
    <property type="entry name" value="HEPN_DZIP3"/>
</dbReference>
<feature type="domain" description="DZIP3-like HEPN" evidence="1">
    <location>
        <begin position="56"/>
        <end position="170"/>
    </location>
</feature>
<evidence type="ECO:0000313" key="3">
    <source>
        <dbReference type="Proteomes" id="UP001497623"/>
    </source>
</evidence>
<gene>
    <name evidence="2" type="ORF">MNOR_LOCUS25431</name>
</gene>
<name>A0AAV2RHV1_MEGNR</name>
<dbReference type="Gene3D" id="3.40.50.300">
    <property type="entry name" value="P-loop containing nucleotide triphosphate hydrolases"/>
    <property type="match status" value="1"/>
</dbReference>
<feature type="non-terminal residue" evidence="2">
    <location>
        <position position="410"/>
    </location>
</feature>
<comment type="caution">
    <text evidence="2">The sequence shown here is derived from an EMBL/GenBank/DDBJ whole genome shotgun (WGS) entry which is preliminary data.</text>
</comment>
<organism evidence="2 3">
    <name type="scientific">Meganyctiphanes norvegica</name>
    <name type="common">Northern krill</name>
    <name type="synonym">Thysanopoda norvegica</name>
    <dbReference type="NCBI Taxonomy" id="48144"/>
    <lineage>
        <taxon>Eukaryota</taxon>
        <taxon>Metazoa</taxon>
        <taxon>Ecdysozoa</taxon>
        <taxon>Arthropoda</taxon>
        <taxon>Crustacea</taxon>
        <taxon>Multicrustacea</taxon>
        <taxon>Malacostraca</taxon>
        <taxon>Eumalacostraca</taxon>
        <taxon>Eucarida</taxon>
        <taxon>Euphausiacea</taxon>
        <taxon>Euphausiidae</taxon>
        <taxon>Meganyctiphanes</taxon>
    </lineage>
</organism>
<accession>A0AAV2RHV1</accession>
<proteinExistence type="predicted"/>
<dbReference type="Pfam" id="PF18738">
    <property type="entry name" value="HEPN_DZIP3"/>
    <property type="match status" value="1"/>
</dbReference>
<dbReference type="InterPro" id="IPR027417">
    <property type="entry name" value="P-loop_NTPase"/>
</dbReference>
<dbReference type="AlphaFoldDB" id="A0AAV2RHV1"/>
<sequence>MSLKSEELRYVRFWYASTKIGKDVLSIIMHAYTAGKITTTFKDQLLAYYGLKLNPKNTPESLYKKDFTKDEQSLLENTTSSPSSFDVTLSSFDVTMSHKVLRRLQHLTKLADHNDKIWTEDNPPGTNKSIEHLIVRVKNERNNACHKLRGLSESELSKKLQELQDLYIDLIDNVLTVMGKSTDIISKTKDEIITKIKELKNPIHDGITDGDIEVFLNDKKDFMKKVQKETKEKCQIHLKKIYEDVYYSNPFEWLDIPYHIDREQIYTEVVIEEESLPFELSIKEKKMVKHSDIFNLKDKKLRTPRVITLNSKGGHGKTTSTRLFLYKWSKNNKTIPGLEEIEVLLYVELRNDSEKGFDEILHDHLINHVETGLSFQHVKNILLKSHMLVILDGQDEASHNVLLKDLLKLT</sequence>
<protein>
    <recommendedName>
        <fullName evidence="1">DZIP3-like HEPN domain-containing protein</fullName>
    </recommendedName>
</protein>
<keyword evidence="3" id="KW-1185">Reference proteome</keyword>
<dbReference type="Proteomes" id="UP001497623">
    <property type="component" value="Unassembled WGS sequence"/>
</dbReference>
<dbReference type="EMBL" id="CAXKWB010024274">
    <property type="protein sequence ID" value="CAL4126166.1"/>
    <property type="molecule type" value="Genomic_DNA"/>
</dbReference>